<dbReference type="VEuPathDB" id="FungiDB:FUN_022029"/>
<keyword evidence="3" id="KW-1185">Reference proteome</keyword>
<dbReference type="VEuPathDB" id="FungiDB:RhiirFUN_024585"/>
<sequence>MTFPLKFRLNACPICLICLDCQNIYGQKCACQAREVIWKRKRTERDYAVEFVHKPLTQKGATAQKVALDSGLIDWVFANISRQIEILPTQNDVNICQRCMNEYRDKKKALLVLTPSLSNNVQLISETVLQYVPLICFDKFKQPHKKLDGAIDIPFNLDNLTTYGQIEEEILSRTHNFPTEWGKIEIGLICYQKSSNVKGDHFNLKSFDRPTDRLTDRSDRPVN</sequence>
<dbReference type="AlphaFoldDB" id="A0A2I1G1V1"/>
<proteinExistence type="predicted"/>
<evidence type="ECO:0000313" key="2">
    <source>
        <dbReference type="EMBL" id="PKY40593.1"/>
    </source>
</evidence>
<comment type="caution">
    <text evidence="2">The sequence shown here is derived from an EMBL/GenBank/DDBJ whole genome shotgun (WGS) entry which is preliminary data.</text>
</comment>
<dbReference type="EMBL" id="LLXI01000109">
    <property type="protein sequence ID" value="PKY40593.1"/>
    <property type="molecule type" value="Genomic_DNA"/>
</dbReference>
<dbReference type="Proteomes" id="UP000234323">
    <property type="component" value="Unassembled WGS sequence"/>
</dbReference>
<organism evidence="2 3">
    <name type="scientific">Rhizophagus irregularis</name>
    <dbReference type="NCBI Taxonomy" id="588596"/>
    <lineage>
        <taxon>Eukaryota</taxon>
        <taxon>Fungi</taxon>
        <taxon>Fungi incertae sedis</taxon>
        <taxon>Mucoromycota</taxon>
        <taxon>Glomeromycotina</taxon>
        <taxon>Glomeromycetes</taxon>
        <taxon>Glomerales</taxon>
        <taxon>Glomeraceae</taxon>
        <taxon>Rhizophagus</taxon>
    </lineage>
</organism>
<feature type="chain" id="PRO_5014129443" evidence="1">
    <location>
        <begin position="27"/>
        <end position="223"/>
    </location>
</feature>
<protein>
    <submittedName>
        <fullName evidence="2">Uncharacterized protein</fullName>
    </submittedName>
</protein>
<evidence type="ECO:0000256" key="1">
    <source>
        <dbReference type="SAM" id="SignalP"/>
    </source>
</evidence>
<dbReference type="OrthoDB" id="2425056at2759"/>
<keyword evidence="1" id="KW-0732">Signal</keyword>
<feature type="signal peptide" evidence="1">
    <location>
        <begin position="1"/>
        <end position="26"/>
    </location>
</feature>
<gene>
    <name evidence="2" type="ORF">RhiirA4_454005</name>
</gene>
<evidence type="ECO:0000313" key="3">
    <source>
        <dbReference type="Proteomes" id="UP000234323"/>
    </source>
</evidence>
<accession>A0A2I1G1V1</accession>
<name>A0A2I1G1V1_9GLOM</name>
<dbReference type="VEuPathDB" id="FungiDB:RhiirA1_461176"/>
<reference evidence="2 3" key="1">
    <citation type="submission" date="2015-10" db="EMBL/GenBank/DDBJ databases">
        <title>Genome analyses suggest a sexual origin of heterokaryosis in a supposedly ancient asexual fungus.</title>
        <authorList>
            <person name="Ropars J."/>
            <person name="Sedzielewska K."/>
            <person name="Noel J."/>
            <person name="Charron P."/>
            <person name="Farinelli L."/>
            <person name="Marton T."/>
            <person name="Kruger M."/>
            <person name="Pelin A."/>
            <person name="Brachmann A."/>
            <person name="Corradi N."/>
        </authorList>
    </citation>
    <scope>NUCLEOTIDE SEQUENCE [LARGE SCALE GENOMIC DNA]</scope>
    <source>
        <strain evidence="2 3">A4</strain>
    </source>
</reference>